<dbReference type="EMBL" id="PXZH01000002">
    <property type="protein sequence ID" value="RST89417.1"/>
    <property type="molecule type" value="Genomic_DNA"/>
</dbReference>
<comment type="caution">
    <text evidence="2">The sequence shown here is derived from an EMBL/GenBank/DDBJ whole genome shotgun (WGS) entry which is preliminary data.</text>
</comment>
<keyword evidence="3" id="KW-1185">Reference proteome</keyword>
<dbReference type="InterPro" id="IPR016130">
    <property type="entry name" value="Tyr_Pase_AS"/>
</dbReference>
<feature type="coiled-coil region" evidence="1">
    <location>
        <begin position="181"/>
        <end position="209"/>
    </location>
</feature>
<organism evidence="2 3">
    <name type="scientific">Vagococcus humatus</name>
    <dbReference type="NCBI Taxonomy" id="1889241"/>
    <lineage>
        <taxon>Bacteria</taxon>
        <taxon>Bacillati</taxon>
        <taxon>Bacillota</taxon>
        <taxon>Bacilli</taxon>
        <taxon>Lactobacillales</taxon>
        <taxon>Enterococcaceae</taxon>
        <taxon>Vagococcus</taxon>
    </lineage>
</organism>
<gene>
    <name evidence="2" type="ORF">C7P63_06505</name>
</gene>
<proteinExistence type="predicted"/>
<sequence length="256" mass="30029">MELGGKMEKLVNFRDLGGIYTGDNQQVKTGKLFRSGEPVQLSEEEKKRITETYHIERIFDFRSEGEINQRPNDFSKQLSYIPIDLFRDNQEITSSFSQLMAHADLAEEYMLRIYEELVLLPSAKKGYQEFFEGLVDTQQVSLFHCFAGKDRTGVAAALFFSFLDVSKEDIYRDYLKTNQDRREANELILKETKEQDQVNEEQLKSLETMLYVKPNYLDHMFTTVKEHYGSVLGFAKEGLNLPHSFFEELRYKYLDR</sequence>
<evidence type="ECO:0000313" key="3">
    <source>
        <dbReference type="Proteomes" id="UP000277864"/>
    </source>
</evidence>
<reference evidence="2 3" key="1">
    <citation type="submission" date="2018-03" db="EMBL/GenBank/DDBJ databases">
        <authorList>
            <person name="Gulvik C.A."/>
        </authorList>
    </citation>
    <scope>NUCLEOTIDE SEQUENCE [LARGE SCALE GENOMIC DNA]</scope>
    <source>
        <strain evidence="2 3">JCM 31581</strain>
    </source>
</reference>
<dbReference type="SUPFAM" id="SSF52799">
    <property type="entry name" value="(Phosphotyrosine protein) phosphatases II"/>
    <property type="match status" value="1"/>
</dbReference>
<dbReference type="OrthoDB" id="1188001at2"/>
<dbReference type="AlphaFoldDB" id="A0A3R9YEI4"/>
<dbReference type="PROSITE" id="PS00383">
    <property type="entry name" value="TYR_PHOSPHATASE_1"/>
    <property type="match status" value="1"/>
</dbReference>
<dbReference type="GO" id="GO:0004721">
    <property type="term" value="F:phosphoprotein phosphatase activity"/>
    <property type="evidence" value="ECO:0007669"/>
    <property type="project" value="InterPro"/>
</dbReference>
<dbReference type="Pfam" id="PF13350">
    <property type="entry name" value="Y_phosphatase3"/>
    <property type="match status" value="1"/>
</dbReference>
<dbReference type="InterPro" id="IPR029021">
    <property type="entry name" value="Prot-tyrosine_phosphatase-like"/>
</dbReference>
<dbReference type="Gene3D" id="3.90.190.10">
    <property type="entry name" value="Protein tyrosine phosphatase superfamily"/>
    <property type="match status" value="1"/>
</dbReference>
<evidence type="ECO:0000256" key="1">
    <source>
        <dbReference type="SAM" id="Coils"/>
    </source>
</evidence>
<name>A0A3R9YEI4_9ENTE</name>
<protein>
    <submittedName>
        <fullName evidence="2">Protein-tyrosine-phosphatase</fullName>
    </submittedName>
</protein>
<dbReference type="Proteomes" id="UP000277864">
    <property type="component" value="Unassembled WGS sequence"/>
</dbReference>
<accession>A0A3R9YEI4</accession>
<keyword evidence="1" id="KW-0175">Coiled coil</keyword>
<dbReference type="InterPro" id="IPR026893">
    <property type="entry name" value="Tyr/Ser_Pase_IphP-type"/>
</dbReference>
<evidence type="ECO:0000313" key="2">
    <source>
        <dbReference type="EMBL" id="RST89417.1"/>
    </source>
</evidence>